<evidence type="ECO:0000256" key="2">
    <source>
        <dbReference type="ARBA" id="ARBA00006301"/>
    </source>
</evidence>
<dbReference type="GO" id="GO:0046015">
    <property type="term" value="P:regulation of transcription by glucose"/>
    <property type="evidence" value="ECO:0007669"/>
    <property type="project" value="TreeGrafter"/>
</dbReference>
<keyword evidence="5 9" id="KW-0489">Methyltransferase</keyword>
<evidence type="ECO:0000256" key="9">
    <source>
        <dbReference type="RuleBase" id="RU365074"/>
    </source>
</evidence>
<dbReference type="InterPro" id="IPR042036">
    <property type="entry name" value="RRP8_N"/>
</dbReference>
<evidence type="ECO:0000256" key="4">
    <source>
        <dbReference type="ARBA" id="ARBA00022552"/>
    </source>
</evidence>
<keyword evidence="8 9" id="KW-0539">Nucleus</keyword>
<evidence type="ECO:0000256" key="3">
    <source>
        <dbReference type="ARBA" id="ARBA00020203"/>
    </source>
</evidence>
<dbReference type="GO" id="GO:0033553">
    <property type="term" value="C:rDNA heterochromatin"/>
    <property type="evidence" value="ECO:0007669"/>
    <property type="project" value="TreeGrafter"/>
</dbReference>
<dbReference type="EMBL" id="GEEE01014423">
    <property type="protein sequence ID" value="JAP48802.1"/>
    <property type="molecule type" value="Transcribed_RNA"/>
</dbReference>
<evidence type="ECO:0000256" key="5">
    <source>
        <dbReference type="ARBA" id="ARBA00022603"/>
    </source>
</evidence>
<comment type="function">
    <text evidence="9">Probable methyltransferase required to silence rDNA.</text>
</comment>
<feature type="region of interest" description="Disordered" evidence="10">
    <location>
        <begin position="40"/>
        <end position="74"/>
    </location>
</feature>
<comment type="subcellular location">
    <subcellularLocation>
        <location evidence="1 9">Nucleus</location>
        <location evidence="1 9">Nucleolus</location>
    </subcellularLocation>
</comment>
<evidence type="ECO:0000256" key="6">
    <source>
        <dbReference type="ARBA" id="ARBA00022679"/>
    </source>
</evidence>
<organism evidence="11">
    <name type="scientific">Schistocephalus solidus</name>
    <name type="common">Tapeworm</name>
    <dbReference type="NCBI Taxonomy" id="70667"/>
    <lineage>
        <taxon>Eukaryota</taxon>
        <taxon>Metazoa</taxon>
        <taxon>Spiralia</taxon>
        <taxon>Lophotrochozoa</taxon>
        <taxon>Platyhelminthes</taxon>
        <taxon>Cestoda</taxon>
        <taxon>Eucestoda</taxon>
        <taxon>Diphyllobothriidea</taxon>
        <taxon>Diphyllobothriidae</taxon>
        <taxon>Schistocephalus</taxon>
    </lineage>
</organism>
<dbReference type="GO" id="GO:0042149">
    <property type="term" value="P:cellular response to glucose starvation"/>
    <property type="evidence" value="ECO:0007669"/>
    <property type="project" value="TreeGrafter"/>
</dbReference>
<dbReference type="GO" id="GO:0032259">
    <property type="term" value="P:methylation"/>
    <property type="evidence" value="ECO:0007669"/>
    <property type="project" value="UniProtKB-KW"/>
</dbReference>
<dbReference type="Gene3D" id="3.40.50.150">
    <property type="entry name" value="Vaccinia Virus protein VP39"/>
    <property type="match status" value="1"/>
</dbReference>
<dbReference type="PANTHER" id="PTHR12787:SF0">
    <property type="entry name" value="RIBOSOMAL RNA-PROCESSING PROTEIN 8"/>
    <property type="match status" value="1"/>
</dbReference>
<dbReference type="PANTHER" id="PTHR12787">
    <property type="entry name" value="RIBOSOMAL RNA-PROCESSING PROTEIN 8"/>
    <property type="match status" value="1"/>
</dbReference>
<evidence type="ECO:0000256" key="8">
    <source>
        <dbReference type="ARBA" id="ARBA00023242"/>
    </source>
</evidence>
<name>A0A0X3PKK0_SCHSO</name>
<keyword evidence="4 9" id="KW-0698">rRNA processing</keyword>
<dbReference type="GO" id="GO:0006364">
    <property type="term" value="P:rRNA processing"/>
    <property type="evidence" value="ECO:0007669"/>
    <property type="project" value="UniProtKB-UniRule"/>
</dbReference>
<dbReference type="InterPro" id="IPR029063">
    <property type="entry name" value="SAM-dependent_MTases_sf"/>
</dbReference>
<keyword evidence="6 9" id="KW-0808">Transferase</keyword>
<dbReference type="CDD" id="cd02440">
    <property type="entry name" value="AdoMet_MTases"/>
    <property type="match status" value="1"/>
</dbReference>
<dbReference type="EC" id="2.1.1.-" evidence="9"/>
<accession>A0A0X3PKK0</accession>
<dbReference type="GO" id="GO:0008168">
    <property type="term" value="F:methyltransferase activity"/>
    <property type="evidence" value="ECO:0007669"/>
    <property type="project" value="UniProtKB-KW"/>
</dbReference>
<dbReference type="Gene3D" id="1.10.10.2150">
    <property type="entry name" value="Ribosomal RNA-processing protein 8, N-terminal domain"/>
    <property type="match status" value="1"/>
</dbReference>
<comment type="similarity">
    <text evidence="2 9">Belongs to the methyltransferase superfamily. RRP8 family.</text>
</comment>
<evidence type="ECO:0000256" key="1">
    <source>
        <dbReference type="ARBA" id="ARBA00004604"/>
    </source>
</evidence>
<dbReference type="GO" id="GO:0005730">
    <property type="term" value="C:nucleolus"/>
    <property type="evidence" value="ECO:0007669"/>
    <property type="project" value="UniProtKB-SubCell"/>
</dbReference>
<dbReference type="GO" id="GO:0005677">
    <property type="term" value="C:chromatin silencing complex"/>
    <property type="evidence" value="ECO:0007669"/>
    <property type="project" value="TreeGrafter"/>
</dbReference>
<dbReference type="SUPFAM" id="SSF53335">
    <property type="entry name" value="S-adenosyl-L-methionine-dependent methyltransferases"/>
    <property type="match status" value="1"/>
</dbReference>
<feature type="compositionally biased region" description="Basic residues" evidence="10">
    <location>
        <begin position="40"/>
        <end position="57"/>
    </location>
</feature>
<sequence>MKNCLPYYKFDILNSFCLNRMDARYIANLKKALFDSSPKRKRNRLGVKARSQGKTKKALSSSKPSHVKRPSLRKADSLDNDIQSSMFRFLNEKMYKCSSSDASQYFAENPGAFELYHKGFQRQLQKWPNDPLQWPEQIIRKEFEKSPIVADLGCGDARLALHLKGLAKVHSFDLVAVNNRVTVCDMSKTPLPKESVDVAVFCLALMGTNCRDFIFEANRILKMNGLLLLVEVASRFNGPFKDFLKRLKAFGFKIAAWEITKDTYFARARLVKFKNLSCCPVSSLPNLQLSPCLYKKR</sequence>
<dbReference type="FunFam" id="1.10.10.2150:FF:000001">
    <property type="entry name" value="Ribosomal RNA-processing protein 8"/>
    <property type="match status" value="1"/>
</dbReference>
<evidence type="ECO:0000256" key="10">
    <source>
        <dbReference type="SAM" id="MobiDB-lite"/>
    </source>
</evidence>
<protein>
    <recommendedName>
        <fullName evidence="3 9">Ribosomal RNA-processing protein 8</fullName>
        <ecNumber evidence="9">2.1.1.-</ecNumber>
    </recommendedName>
</protein>
<gene>
    <name evidence="11" type="primary">RRP8</name>
    <name evidence="11" type="ORF">TR93826</name>
</gene>
<dbReference type="GO" id="GO:0000183">
    <property type="term" value="P:rDNA heterochromatin formation"/>
    <property type="evidence" value="ECO:0007669"/>
    <property type="project" value="TreeGrafter"/>
</dbReference>
<evidence type="ECO:0000313" key="11">
    <source>
        <dbReference type="EMBL" id="JAP48802.1"/>
    </source>
</evidence>
<dbReference type="Pfam" id="PF05148">
    <property type="entry name" value="Methyltransf_8"/>
    <property type="match status" value="1"/>
</dbReference>
<dbReference type="InterPro" id="IPR007823">
    <property type="entry name" value="RRP8"/>
</dbReference>
<keyword evidence="7 9" id="KW-0949">S-adenosyl-L-methionine</keyword>
<proteinExistence type="inferred from homology"/>
<evidence type="ECO:0000256" key="7">
    <source>
        <dbReference type="ARBA" id="ARBA00022691"/>
    </source>
</evidence>
<reference evidence="11" key="1">
    <citation type="submission" date="2016-01" db="EMBL/GenBank/DDBJ databases">
        <title>Reference transcriptome for the parasite Schistocephalus solidus: insights into the molecular evolution of parasitism.</title>
        <authorList>
            <person name="Hebert F.O."/>
            <person name="Grambauer S."/>
            <person name="Barber I."/>
            <person name="Landry C.R."/>
            <person name="Aubin-Horth N."/>
        </authorList>
    </citation>
    <scope>NUCLEOTIDE SEQUENCE</scope>
</reference>
<dbReference type="AlphaFoldDB" id="A0A0X3PKK0"/>